<feature type="compositionally biased region" description="Polar residues" evidence="8">
    <location>
        <begin position="438"/>
        <end position="448"/>
    </location>
</feature>
<organism evidence="9 10">
    <name type="scientific">Pichia sorbitophila (strain ATCC MYA-4447 / BCRC 22081 / CBS 7064 / NBRC 10061 / NRRL Y-12695)</name>
    <name type="common">Hybrid yeast</name>
    <dbReference type="NCBI Taxonomy" id="559304"/>
    <lineage>
        <taxon>Eukaryota</taxon>
        <taxon>Fungi</taxon>
        <taxon>Dikarya</taxon>
        <taxon>Ascomycota</taxon>
        <taxon>Saccharomycotina</taxon>
        <taxon>Pichiomycetes</taxon>
        <taxon>Debaryomycetaceae</taxon>
        <taxon>Millerozyma</taxon>
    </lineage>
</organism>
<feature type="compositionally biased region" description="Basic and acidic residues" evidence="8">
    <location>
        <begin position="381"/>
        <end position="394"/>
    </location>
</feature>
<dbReference type="Proteomes" id="UP000005222">
    <property type="component" value="Chromosome F"/>
</dbReference>
<evidence type="ECO:0000313" key="10">
    <source>
        <dbReference type="Proteomes" id="UP000005222"/>
    </source>
</evidence>
<evidence type="ECO:0000256" key="3">
    <source>
        <dbReference type="ARBA" id="ARBA00021353"/>
    </source>
</evidence>
<evidence type="ECO:0000313" key="9">
    <source>
        <dbReference type="EMBL" id="CCE88850.1"/>
    </source>
</evidence>
<keyword evidence="10" id="KW-1185">Reference proteome</keyword>
<dbReference type="AlphaFoldDB" id="G8YLB6"/>
<evidence type="ECO:0000256" key="4">
    <source>
        <dbReference type="ARBA" id="ARBA00022692"/>
    </source>
</evidence>
<sequence>MSDLSVRRLEEVRDEDVNEEGSQIISDSQKQEHRGLRGFSRRIWRSRSLTLPRRLALWVYSFSTIFLMCVTLAFAAVTPIDVIVSTSGASSWGVKMFIVIIVCFVSLGLGIILYFSRLIQHRLVLNDIPSKSVYIPFEGDMPRSCFQHIDKKLRECVANIRIRAGPLHNAAVINHPGLSPPEYVQERNISSNGEGTLLPPNSCYEDVIRSLGDKLRIDGKFMATIDVPPNFSFRELMILLSNMYINESNKSLEEVPDLKKTVRLYERFKFGPDLIKEIDLLSFMIEFDKLAQILQHSTGAVYDEEHSRNSYSQKGSFNNYSSNVYNDLDMLGETMMRRSYASNDNEQKYNESDFKHAPPRIEIDQSYNKSTDSMDSVINPKRYDGTEYPRRTSRLELPTFESPSRRMSTATSSSGRSVIKNRLALGSTFHIRKRSGRSGESVSRISSGYDTDTEEEYDNESRSIRGLRNYRFPQGSSSNNG</sequence>
<protein>
    <recommendedName>
        <fullName evidence="3 7">Defect at low temperature protein 1</fullName>
    </recommendedName>
</protein>
<dbReference type="HOGENOM" id="CLU_567547_0_0_1"/>
<feature type="region of interest" description="Disordered" evidence="8">
    <location>
        <begin position="370"/>
        <end position="415"/>
    </location>
</feature>
<dbReference type="InParanoid" id="G8YLB6"/>
<reference evidence="9 10" key="1">
    <citation type="journal article" date="2012" name="G3 (Bethesda)">
        <title>Pichia sorbitophila, an interspecies yeast hybrid reveals early steps of genome resolution following polyploidization.</title>
        <authorList>
            <person name="Leh Louis V."/>
            <person name="Despons L."/>
            <person name="Friedrich A."/>
            <person name="Martin T."/>
            <person name="Durrens P."/>
            <person name="Casaregola S."/>
            <person name="Neuveglise C."/>
            <person name="Fairhead C."/>
            <person name="Marck C."/>
            <person name="Cruz J.A."/>
            <person name="Straub M.L."/>
            <person name="Kugler V."/>
            <person name="Sacerdot C."/>
            <person name="Uzunov Z."/>
            <person name="Thierry A."/>
            <person name="Weiss S."/>
            <person name="Bleykasten C."/>
            <person name="De Montigny J."/>
            <person name="Jacques N."/>
            <person name="Jung P."/>
            <person name="Lemaire M."/>
            <person name="Mallet S."/>
            <person name="Morel G."/>
            <person name="Richard G.F."/>
            <person name="Sarkar A."/>
            <person name="Savel G."/>
            <person name="Schacherer J."/>
            <person name="Seret M.L."/>
            <person name="Talla E."/>
            <person name="Samson G."/>
            <person name="Jubin C."/>
            <person name="Poulain J."/>
            <person name="Vacherie B."/>
            <person name="Barbe V."/>
            <person name="Pelletier E."/>
            <person name="Sherman D.J."/>
            <person name="Westhof E."/>
            <person name="Weissenbach J."/>
            <person name="Baret P.V."/>
            <person name="Wincker P."/>
            <person name="Gaillardin C."/>
            <person name="Dujon B."/>
            <person name="Souciet J.L."/>
        </authorList>
    </citation>
    <scope>NUCLEOTIDE SEQUENCE [LARGE SCALE GENOMIC DNA]</scope>
    <source>
        <strain evidence="10">ATCC MYA-4447 / BCRC 22081 / CBS 7064 / NBRC 10061 / NRRL Y-12695</strain>
    </source>
</reference>
<evidence type="ECO:0000256" key="5">
    <source>
        <dbReference type="ARBA" id="ARBA00022989"/>
    </source>
</evidence>
<dbReference type="PANTHER" id="PTHR40021:SF1">
    <property type="entry name" value="DEFECT AT LOW TEMPERATURE PROTEIN 1"/>
    <property type="match status" value="1"/>
</dbReference>
<comment type="subcellular location">
    <subcellularLocation>
        <location evidence="7">Membrane</location>
        <topology evidence="7">Multi-pass membrane protein</topology>
    </subcellularLocation>
</comment>
<dbReference type="FunCoup" id="G8YLB6">
    <property type="interactions" value="24"/>
</dbReference>
<feature type="transmembrane region" description="Helical" evidence="7">
    <location>
        <begin position="96"/>
        <end position="115"/>
    </location>
</feature>
<feature type="compositionally biased region" description="Polar residues" evidence="8">
    <location>
        <begin position="401"/>
        <end position="415"/>
    </location>
</feature>
<keyword evidence="5 7" id="KW-1133">Transmembrane helix</keyword>
<comment type="similarity">
    <text evidence="2 7">Belongs to the DLT1 family.</text>
</comment>
<dbReference type="eggNOG" id="ENOG502RAJJ">
    <property type="taxonomic scope" value="Eukaryota"/>
</dbReference>
<name>G8YLB6_PICSO</name>
<feature type="region of interest" description="Disordered" evidence="8">
    <location>
        <begin position="434"/>
        <end position="481"/>
    </location>
</feature>
<dbReference type="GO" id="GO:0016020">
    <property type="term" value="C:membrane"/>
    <property type="evidence" value="ECO:0007669"/>
    <property type="project" value="UniProtKB-SubCell"/>
</dbReference>
<dbReference type="OrthoDB" id="4096362at2759"/>
<accession>G8YLB6</accession>
<dbReference type="EMBL" id="FO082054">
    <property type="protein sequence ID" value="CCE88850.1"/>
    <property type="molecule type" value="Genomic_DNA"/>
</dbReference>
<evidence type="ECO:0000256" key="8">
    <source>
        <dbReference type="SAM" id="MobiDB-lite"/>
    </source>
</evidence>
<dbReference type="OMA" id="QWIYSIS"/>
<feature type="transmembrane region" description="Helical" evidence="7">
    <location>
        <begin position="55"/>
        <end position="76"/>
    </location>
</feature>
<keyword evidence="4 7" id="KW-0812">Transmembrane</keyword>
<evidence type="ECO:0000256" key="7">
    <source>
        <dbReference type="RuleBase" id="RU367100"/>
    </source>
</evidence>
<dbReference type="InterPro" id="IPR038869">
    <property type="entry name" value="DLT1"/>
</dbReference>
<evidence type="ECO:0000256" key="2">
    <source>
        <dbReference type="ARBA" id="ARBA00005550"/>
    </source>
</evidence>
<evidence type="ECO:0000256" key="1">
    <source>
        <dbReference type="ARBA" id="ARBA00002489"/>
    </source>
</evidence>
<dbReference type="PANTHER" id="PTHR40021">
    <property type="entry name" value="DEFECT AT LOW TEMPERATURE PROTEIN 1"/>
    <property type="match status" value="1"/>
</dbReference>
<keyword evidence="6 7" id="KW-0472">Membrane</keyword>
<comment type="function">
    <text evidence="1 7">Required for growth under high-pressure and low-temperature conditions.</text>
</comment>
<gene>
    <name evidence="9" type="primary">Piso0_001637</name>
    <name evidence="7" type="synonym">DLT1</name>
    <name evidence="9" type="ORF">GNLVRS01_PISO0F10763g</name>
</gene>
<evidence type="ECO:0000256" key="6">
    <source>
        <dbReference type="ARBA" id="ARBA00023136"/>
    </source>
</evidence>
<dbReference type="STRING" id="559304.G8YLB6"/>
<proteinExistence type="inferred from homology"/>